<evidence type="ECO:0000313" key="1">
    <source>
        <dbReference type="EMBL" id="WAZ26551.1"/>
    </source>
</evidence>
<evidence type="ECO:0008006" key="3">
    <source>
        <dbReference type="Google" id="ProtNLM"/>
    </source>
</evidence>
<dbReference type="PANTHER" id="PTHR36974:SF1">
    <property type="entry name" value="DOXX FAMILY MEMBRANE PROTEIN"/>
    <property type="match status" value="1"/>
</dbReference>
<name>A0ABY7KPS1_9ACTN</name>
<dbReference type="RefSeq" id="WP_269664036.1">
    <property type="nucleotide sequence ID" value="NZ_CP114413.1"/>
</dbReference>
<gene>
    <name evidence="1" type="ORF">STRCI_008140</name>
</gene>
<keyword evidence="2" id="KW-1185">Reference proteome</keyword>
<evidence type="ECO:0000313" key="2">
    <source>
        <dbReference type="Proteomes" id="UP001164439"/>
    </source>
</evidence>
<sequence length="139" mass="14566">MDSSRTPDRAADRSALQLAGLLAVAGAAHFAVPKPFDAIVPRVLPGRPRTWTHLSGAAELAVAAALAVPRTRRAGGWLAAGLFLAVLPANVQMAADWQRRSPALRAAAWARVPLQVPLVVRSLRAARGATGANTCPEPR</sequence>
<accession>A0ABY7KPS1</accession>
<dbReference type="PANTHER" id="PTHR36974">
    <property type="entry name" value="MEMBRANE PROTEIN-RELATED"/>
    <property type="match status" value="1"/>
</dbReference>
<dbReference type="Proteomes" id="UP001164439">
    <property type="component" value="Chromosome"/>
</dbReference>
<organism evidence="1 2">
    <name type="scientific">Streptomyces cinnabarinus</name>
    <dbReference type="NCBI Taxonomy" id="67287"/>
    <lineage>
        <taxon>Bacteria</taxon>
        <taxon>Bacillati</taxon>
        <taxon>Actinomycetota</taxon>
        <taxon>Actinomycetes</taxon>
        <taxon>Kitasatosporales</taxon>
        <taxon>Streptomycetaceae</taxon>
        <taxon>Streptomyces</taxon>
    </lineage>
</organism>
<proteinExistence type="predicted"/>
<protein>
    <recommendedName>
        <fullName evidence="3">DoxX family protein</fullName>
    </recommendedName>
</protein>
<dbReference type="EMBL" id="CP114413">
    <property type="protein sequence ID" value="WAZ26551.1"/>
    <property type="molecule type" value="Genomic_DNA"/>
</dbReference>
<reference evidence="1" key="1">
    <citation type="submission" date="2022-12" db="EMBL/GenBank/DDBJ databases">
        <authorList>
            <person name="Ruckert C."/>
            <person name="Busche T."/>
            <person name="Kalinowski J."/>
            <person name="Wittmann C."/>
        </authorList>
    </citation>
    <scope>NUCLEOTIDE SEQUENCE</scope>
    <source>
        <strain evidence="1">DSM 40467</strain>
    </source>
</reference>